<dbReference type="Pfam" id="PF00295">
    <property type="entry name" value="Glyco_hydro_28"/>
    <property type="match status" value="1"/>
</dbReference>
<dbReference type="InterPro" id="IPR051801">
    <property type="entry name" value="GH28_Enzymes"/>
</dbReference>
<evidence type="ECO:0000313" key="6">
    <source>
        <dbReference type="EMBL" id="KAG9450267.1"/>
    </source>
</evidence>
<organism evidence="6 7">
    <name type="scientific">Aristolochia fimbriata</name>
    <name type="common">White veined hardy Dutchman's pipe vine</name>
    <dbReference type="NCBI Taxonomy" id="158543"/>
    <lineage>
        <taxon>Eukaryota</taxon>
        <taxon>Viridiplantae</taxon>
        <taxon>Streptophyta</taxon>
        <taxon>Embryophyta</taxon>
        <taxon>Tracheophyta</taxon>
        <taxon>Spermatophyta</taxon>
        <taxon>Magnoliopsida</taxon>
        <taxon>Magnoliidae</taxon>
        <taxon>Piperales</taxon>
        <taxon>Aristolochiaceae</taxon>
        <taxon>Aristolochia</taxon>
    </lineage>
</organism>
<keyword evidence="5" id="KW-0732">Signal</keyword>
<dbReference type="GO" id="GO:0005975">
    <property type="term" value="P:carbohydrate metabolic process"/>
    <property type="evidence" value="ECO:0007669"/>
    <property type="project" value="InterPro"/>
</dbReference>
<evidence type="ECO:0000256" key="1">
    <source>
        <dbReference type="ARBA" id="ARBA00008834"/>
    </source>
</evidence>
<comment type="similarity">
    <text evidence="1 4">Belongs to the glycosyl hydrolase 28 family.</text>
</comment>
<evidence type="ECO:0000256" key="4">
    <source>
        <dbReference type="RuleBase" id="RU361169"/>
    </source>
</evidence>
<keyword evidence="3 4" id="KW-0326">Glycosidase</keyword>
<dbReference type="EMBL" id="JAINDJ010000004">
    <property type="protein sequence ID" value="KAG9450267.1"/>
    <property type="molecule type" value="Genomic_DNA"/>
</dbReference>
<evidence type="ECO:0000313" key="7">
    <source>
        <dbReference type="Proteomes" id="UP000825729"/>
    </source>
</evidence>
<dbReference type="AlphaFoldDB" id="A0AAV7ERL2"/>
<dbReference type="InterPro" id="IPR000743">
    <property type="entry name" value="Glyco_hydro_28"/>
</dbReference>
<proteinExistence type="inferred from homology"/>
<accession>A0AAV7ERL2</accession>
<dbReference type="GO" id="GO:0004650">
    <property type="term" value="F:polygalacturonase activity"/>
    <property type="evidence" value="ECO:0007669"/>
    <property type="project" value="InterPro"/>
</dbReference>
<sequence length="470" mass="52407">MAIPLLLLLSVLLCLPHESTSFAVPNIRLPLPRSETTGEAQTVVSVTDYGASGDGINYDTEPIQAAIDDCSSSGGGRVRFPEGSYLTGTIFLKSGVVLDVEEGATILGAAEEDRYPSDRLRWYAVVAENATDVGITGRGQINGQSSAFVEEFDPRKNIMRSWNQTGKCLGDECRPWLVGFIDSKNIRIWDISLRDCAYWCLHLVRSEKTVIHDVWIKGDFDTPNNDGIDIEDSNNTYITRCHIDTGDDGICPKSASGPVVNLTATNSIIRSKSSAIKFGSGTVYNFENFRFDNITIFDSHRGIGFQLRDGGNISNVVFSNIKISTRYYHPSWWGRAEPIYMTSCRREENSGAGSISDVQFINITSSSENGLFLSGTEDGLLQNIKLTNANFTFKRWTNFQDGWVDYRPGCRGLVRHRTAGMILEHISGMEMENVRMRWSPLDLKGWNNPIDFTPSTVNKITFKNFQSDIY</sequence>
<protein>
    <submittedName>
        <fullName evidence="6">Uncharacterized protein</fullName>
    </submittedName>
</protein>
<reference evidence="6 7" key="1">
    <citation type="submission" date="2021-07" db="EMBL/GenBank/DDBJ databases">
        <title>The Aristolochia fimbriata genome: insights into angiosperm evolution, floral development and chemical biosynthesis.</title>
        <authorList>
            <person name="Jiao Y."/>
        </authorList>
    </citation>
    <scope>NUCLEOTIDE SEQUENCE [LARGE SCALE GENOMIC DNA]</scope>
    <source>
        <strain evidence="6">IBCAS-2021</strain>
        <tissue evidence="6">Leaf</tissue>
    </source>
</reference>
<comment type="caution">
    <text evidence="6">The sequence shown here is derived from an EMBL/GenBank/DDBJ whole genome shotgun (WGS) entry which is preliminary data.</text>
</comment>
<feature type="chain" id="PRO_5043328033" evidence="5">
    <location>
        <begin position="22"/>
        <end position="470"/>
    </location>
</feature>
<evidence type="ECO:0000256" key="5">
    <source>
        <dbReference type="SAM" id="SignalP"/>
    </source>
</evidence>
<gene>
    <name evidence="6" type="ORF">H6P81_010232</name>
</gene>
<dbReference type="InterPro" id="IPR012334">
    <property type="entry name" value="Pectin_lyas_fold"/>
</dbReference>
<dbReference type="PANTHER" id="PTHR31339">
    <property type="entry name" value="PECTIN LYASE-RELATED"/>
    <property type="match status" value="1"/>
</dbReference>
<dbReference type="SUPFAM" id="SSF51126">
    <property type="entry name" value="Pectin lyase-like"/>
    <property type="match status" value="1"/>
</dbReference>
<evidence type="ECO:0000256" key="2">
    <source>
        <dbReference type="ARBA" id="ARBA00022801"/>
    </source>
</evidence>
<dbReference type="InterPro" id="IPR011050">
    <property type="entry name" value="Pectin_lyase_fold/virulence"/>
</dbReference>
<name>A0AAV7ERL2_ARIFI</name>
<keyword evidence="7" id="KW-1185">Reference proteome</keyword>
<dbReference type="PANTHER" id="PTHR31339:SF0">
    <property type="entry name" value="PECTIN LYASE-LIKE SUPERFAMILY PROTEIN"/>
    <property type="match status" value="1"/>
</dbReference>
<evidence type="ECO:0000256" key="3">
    <source>
        <dbReference type="ARBA" id="ARBA00023295"/>
    </source>
</evidence>
<dbReference type="Proteomes" id="UP000825729">
    <property type="component" value="Unassembled WGS sequence"/>
</dbReference>
<keyword evidence="2 4" id="KW-0378">Hydrolase</keyword>
<dbReference type="Gene3D" id="2.160.20.10">
    <property type="entry name" value="Single-stranded right-handed beta-helix, Pectin lyase-like"/>
    <property type="match status" value="1"/>
</dbReference>
<feature type="signal peptide" evidence="5">
    <location>
        <begin position="1"/>
        <end position="21"/>
    </location>
</feature>